<dbReference type="Pfam" id="PF13286">
    <property type="entry name" value="HD_assoc"/>
    <property type="match status" value="1"/>
</dbReference>
<dbReference type="EMBL" id="FOFU01000001">
    <property type="protein sequence ID" value="SEP69655.1"/>
    <property type="molecule type" value="Genomic_DNA"/>
</dbReference>
<evidence type="ECO:0000313" key="3">
    <source>
        <dbReference type="EMBL" id="SEP69655.1"/>
    </source>
</evidence>
<dbReference type="eggNOG" id="COG0232">
    <property type="taxonomic scope" value="Bacteria"/>
</dbReference>
<dbReference type="NCBIfam" id="TIGR01353">
    <property type="entry name" value="dGTP_triPase"/>
    <property type="match status" value="1"/>
</dbReference>
<dbReference type="InterPro" id="IPR003607">
    <property type="entry name" value="HD/PDEase_dom"/>
</dbReference>
<gene>
    <name evidence="3" type="ORF">SAMN04487977_101145</name>
</gene>
<dbReference type="InterPro" id="IPR006261">
    <property type="entry name" value="dGTPase"/>
</dbReference>
<keyword evidence="4" id="KW-1185">Reference proteome</keyword>
<proteinExistence type="predicted"/>
<dbReference type="SMART" id="SM00471">
    <property type="entry name" value="HDc"/>
    <property type="match status" value="1"/>
</dbReference>
<dbReference type="Proteomes" id="UP000182360">
    <property type="component" value="Unassembled WGS sequence"/>
</dbReference>
<dbReference type="PROSITE" id="PS51831">
    <property type="entry name" value="HD"/>
    <property type="match status" value="1"/>
</dbReference>
<dbReference type="OrthoDB" id="9803619at2"/>
<dbReference type="STRING" id="163.SAMN04487775_10851"/>
<dbReference type="SUPFAM" id="SSF109604">
    <property type="entry name" value="HD-domain/PDEase-like"/>
    <property type="match status" value="1"/>
</dbReference>
<dbReference type="GO" id="GO:0016793">
    <property type="term" value="F:triphosphoric monoester hydrolase activity"/>
    <property type="evidence" value="ECO:0007669"/>
    <property type="project" value="InterPro"/>
</dbReference>
<dbReference type="InterPro" id="IPR026875">
    <property type="entry name" value="PHydrolase_assoc_dom"/>
</dbReference>
<dbReference type="PANTHER" id="PTHR35795:SF1">
    <property type="entry name" value="BIS(5'-NUCLEOSYL)-TETRAPHOSPHATASE, SYMMETRICAL"/>
    <property type="match status" value="1"/>
</dbReference>
<accession>A0A1H8ZZ75</accession>
<sequence length="428" mass="49700">MQNSFVDVRTGPENSKWEQANKREIPIYGRNNEIRSEFERDYTRILHSQAYRRLKHKTQVFFAPHNDHICTRMEHVMHVASVATTIAKYLGLNEQLAGAIAMGHDIGHAPFGHHGEDCLNKLLEQKEGHNAPKKFWHERNSLFFADFIETLPDPNGFEQPLNLTYAVRDGLICHCGEIDQQAIKPREEAIDLYSIKRPGIIQPYTWEGCVVKIADKIAYLGRDIEDARAYHILDMSAYRELREIVGSTLGFERKGARALRSGKAVNTTTLINDLIVDLCEQSSPEKGLCFSEEYFRFIIELKKFNFAHIYKHWRLGEFAIYAENIIGTLFRTLQKTMIYAETGRVAQALRFYPKLCATFEDWLIKYTTYKPFIAERHSFADRKQVLKYNTQPVFDLHDNESYTKCIIEFISGMTDQFAIQVYEEIITF</sequence>
<dbReference type="InterPro" id="IPR051094">
    <property type="entry name" value="Diverse_Catalytic_Enzymes"/>
</dbReference>
<dbReference type="InterPro" id="IPR006674">
    <property type="entry name" value="HD_domain"/>
</dbReference>
<name>A0A1H8ZZ75_9SPIR</name>
<dbReference type="Pfam" id="PF01966">
    <property type="entry name" value="HD"/>
    <property type="match status" value="1"/>
</dbReference>
<feature type="domain" description="HD" evidence="2">
    <location>
        <begin position="72"/>
        <end position="220"/>
    </location>
</feature>
<evidence type="ECO:0000259" key="2">
    <source>
        <dbReference type="PROSITE" id="PS51831"/>
    </source>
</evidence>
<protein>
    <submittedName>
        <fullName evidence="3">dGTPase</fullName>
    </submittedName>
</protein>
<reference evidence="3 4" key="1">
    <citation type="submission" date="2016-10" db="EMBL/GenBank/DDBJ databases">
        <authorList>
            <person name="de Groot N.N."/>
        </authorList>
    </citation>
    <scope>NUCLEOTIDE SEQUENCE [LARGE SCALE GENOMIC DNA]</scope>
    <source>
        <strain evidence="3 4">B25</strain>
    </source>
</reference>
<keyword evidence="1" id="KW-0378">Hydrolase</keyword>
<dbReference type="CDD" id="cd00077">
    <property type="entry name" value="HDc"/>
    <property type="match status" value="1"/>
</dbReference>
<dbReference type="Gene3D" id="1.10.3210.10">
    <property type="entry name" value="Hypothetical protein af1432"/>
    <property type="match status" value="1"/>
</dbReference>
<dbReference type="RefSeq" id="WP_074639974.1">
    <property type="nucleotide sequence ID" value="NZ_FOFU01000001.1"/>
</dbReference>
<evidence type="ECO:0000256" key="1">
    <source>
        <dbReference type="ARBA" id="ARBA00022801"/>
    </source>
</evidence>
<evidence type="ECO:0000313" key="4">
    <source>
        <dbReference type="Proteomes" id="UP000182360"/>
    </source>
</evidence>
<organism evidence="3 4">
    <name type="scientific">Treponema bryantii</name>
    <dbReference type="NCBI Taxonomy" id="163"/>
    <lineage>
        <taxon>Bacteria</taxon>
        <taxon>Pseudomonadati</taxon>
        <taxon>Spirochaetota</taxon>
        <taxon>Spirochaetia</taxon>
        <taxon>Spirochaetales</taxon>
        <taxon>Treponemataceae</taxon>
        <taxon>Treponema</taxon>
    </lineage>
</organism>
<dbReference type="AlphaFoldDB" id="A0A1H8ZZ75"/>
<dbReference type="PANTHER" id="PTHR35795">
    <property type="entry name" value="SLR1885 PROTEIN"/>
    <property type="match status" value="1"/>
</dbReference>